<evidence type="ECO:0000313" key="2">
    <source>
        <dbReference type="EMBL" id="KAJ8985049.1"/>
    </source>
</evidence>
<feature type="compositionally biased region" description="Basic residues" evidence="1">
    <location>
        <begin position="126"/>
        <end position="135"/>
    </location>
</feature>
<feature type="compositionally biased region" description="Acidic residues" evidence="1">
    <location>
        <begin position="317"/>
        <end position="329"/>
    </location>
</feature>
<evidence type="ECO:0000313" key="3">
    <source>
        <dbReference type="Proteomes" id="UP001162164"/>
    </source>
</evidence>
<evidence type="ECO:0000256" key="1">
    <source>
        <dbReference type="SAM" id="MobiDB-lite"/>
    </source>
</evidence>
<feature type="compositionally biased region" description="Basic and acidic residues" evidence="1">
    <location>
        <begin position="102"/>
        <end position="111"/>
    </location>
</feature>
<keyword evidence="3" id="KW-1185">Reference proteome</keyword>
<proteinExistence type="predicted"/>
<feature type="compositionally biased region" description="Polar residues" evidence="1">
    <location>
        <begin position="27"/>
        <end position="50"/>
    </location>
</feature>
<feature type="compositionally biased region" description="Basic and acidic residues" evidence="1">
    <location>
        <begin position="136"/>
        <end position="148"/>
    </location>
</feature>
<feature type="region of interest" description="Disordered" evidence="1">
    <location>
        <begin position="1"/>
        <end position="73"/>
    </location>
</feature>
<dbReference type="Proteomes" id="UP001162164">
    <property type="component" value="Unassembled WGS sequence"/>
</dbReference>
<feature type="region of interest" description="Disordered" evidence="1">
    <location>
        <begin position="290"/>
        <end position="329"/>
    </location>
</feature>
<feature type="region of interest" description="Disordered" evidence="1">
    <location>
        <begin position="85"/>
        <end position="148"/>
    </location>
</feature>
<organism evidence="2 3">
    <name type="scientific">Molorchus minor</name>
    <dbReference type="NCBI Taxonomy" id="1323400"/>
    <lineage>
        <taxon>Eukaryota</taxon>
        <taxon>Metazoa</taxon>
        <taxon>Ecdysozoa</taxon>
        <taxon>Arthropoda</taxon>
        <taxon>Hexapoda</taxon>
        <taxon>Insecta</taxon>
        <taxon>Pterygota</taxon>
        <taxon>Neoptera</taxon>
        <taxon>Endopterygota</taxon>
        <taxon>Coleoptera</taxon>
        <taxon>Polyphaga</taxon>
        <taxon>Cucujiformia</taxon>
        <taxon>Chrysomeloidea</taxon>
        <taxon>Cerambycidae</taxon>
        <taxon>Lamiinae</taxon>
        <taxon>Monochamini</taxon>
        <taxon>Molorchus</taxon>
    </lineage>
</organism>
<gene>
    <name evidence="2" type="ORF">NQ317_016960</name>
</gene>
<accession>A0ABQ9K4I1</accession>
<protein>
    <submittedName>
        <fullName evidence="2">Uncharacterized protein</fullName>
    </submittedName>
</protein>
<name>A0ABQ9K4I1_9CUCU</name>
<sequence>MGSLEEVTTDSQRQNPQPTAERRQLPRSVTNSSYTEFHQTLSSSPSYHSQPNPPLLVPSTPSHLQPSSRQHQVVSIRDNPCFGQNTTNIVNSARPAVPNVVDDPRTGRVESKSQNNCDASAANSKVNRRLTKHKLSKDDSESQDEDHHNFSDLLNLSVCMPSSVAQLENPVQSSPHLQELQYSVTNSIGSDISSLANLGSPDSPPRATSPTVEMKELLDKIQQLPQQKSPVAQQADVRSGRSYFYKVKAKTLYMPLVDSSTANKSKIFPRSWLSRSAPCTPCANFVPNFPLPHHKGSQRGSKTKITDGSPLLREHVEESEDEPTKDECL</sequence>
<feature type="compositionally biased region" description="Polar residues" evidence="1">
    <location>
        <begin position="9"/>
        <end position="18"/>
    </location>
</feature>
<comment type="caution">
    <text evidence="2">The sequence shown here is derived from an EMBL/GenBank/DDBJ whole genome shotgun (WGS) entry which is preliminary data.</text>
</comment>
<dbReference type="EMBL" id="JAPWTJ010000021">
    <property type="protein sequence ID" value="KAJ8985049.1"/>
    <property type="molecule type" value="Genomic_DNA"/>
</dbReference>
<feature type="compositionally biased region" description="Polar residues" evidence="1">
    <location>
        <begin position="59"/>
        <end position="73"/>
    </location>
</feature>
<reference evidence="2" key="1">
    <citation type="journal article" date="2023" name="Insect Mol. Biol.">
        <title>Genome sequencing provides insights into the evolution of gene families encoding plant cell wall-degrading enzymes in longhorned beetles.</title>
        <authorList>
            <person name="Shin N.R."/>
            <person name="Okamura Y."/>
            <person name="Kirsch R."/>
            <person name="Pauchet Y."/>
        </authorList>
    </citation>
    <scope>NUCLEOTIDE SEQUENCE</scope>
    <source>
        <strain evidence="2">MMC_N1</strain>
    </source>
</reference>
<feature type="compositionally biased region" description="Polar residues" evidence="1">
    <location>
        <begin position="112"/>
        <end position="125"/>
    </location>
</feature>